<dbReference type="Proteomes" id="UP001610432">
    <property type="component" value="Unassembled WGS sequence"/>
</dbReference>
<dbReference type="PANTHER" id="PTHR39603:SF1">
    <property type="entry name" value="CYANOVIRIN-N DOMAIN-CONTAINING PROTEIN"/>
    <property type="match status" value="1"/>
</dbReference>
<feature type="signal peptide" evidence="1">
    <location>
        <begin position="1"/>
        <end position="21"/>
    </location>
</feature>
<organism evidence="2 3">
    <name type="scientific">Aspergillus lucknowensis</name>
    <dbReference type="NCBI Taxonomy" id="176173"/>
    <lineage>
        <taxon>Eukaryota</taxon>
        <taxon>Fungi</taxon>
        <taxon>Dikarya</taxon>
        <taxon>Ascomycota</taxon>
        <taxon>Pezizomycotina</taxon>
        <taxon>Eurotiomycetes</taxon>
        <taxon>Eurotiomycetidae</taxon>
        <taxon>Eurotiales</taxon>
        <taxon>Aspergillaceae</taxon>
        <taxon>Aspergillus</taxon>
        <taxon>Aspergillus subgen. Nidulantes</taxon>
    </lineage>
</organism>
<name>A0ABR4LF98_9EURO</name>
<dbReference type="PANTHER" id="PTHR39603">
    <property type="entry name" value="CYANOVIRIN-N DOMAIN-CONTAINING PROTEIN"/>
    <property type="match status" value="1"/>
</dbReference>
<feature type="chain" id="PRO_5045084590" evidence="1">
    <location>
        <begin position="22"/>
        <end position="134"/>
    </location>
</feature>
<sequence>MKTATLATLVSLLSITGAVLASPLESAHLDKRATCVDLDYRPLSEAEACLNFLRGRGDQDCHVSGANQNFCEDGHTVIVGSNIRNKKEGVTSACRDVALAVQQIIDTCTRGDEVTAGNAYANGNGDLLVAITYG</sequence>
<proteinExistence type="predicted"/>
<keyword evidence="1" id="KW-0732">Signal</keyword>
<keyword evidence="3" id="KW-1185">Reference proteome</keyword>
<protein>
    <submittedName>
        <fullName evidence="2">Uncharacterized protein</fullName>
    </submittedName>
</protein>
<evidence type="ECO:0000313" key="2">
    <source>
        <dbReference type="EMBL" id="KAL2863210.1"/>
    </source>
</evidence>
<dbReference type="EMBL" id="JBFXLQ010000055">
    <property type="protein sequence ID" value="KAL2863210.1"/>
    <property type="molecule type" value="Genomic_DNA"/>
</dbReference>
<dbReference type="GeneID" id="98145269"/>
<dbReference type="RefSeq" id="XP_070882189.1">
    <property type="nucleotide sequence ID" value="XM_071030197.1"/>
</dbReference>
<reference evidence="2 3" key="1">
    <citation type="submission" date="2024-07" db="EMBL/GenBank/DDBJ databases">
        <title>Section-level genome sequencing and comparative genomics of Aspergillus sections Usti and Cavernicolus.</title>
        <authorList>
            <consortium name="Lawrence Berkeley National Laboratory"/>
            <person name="Nybo J.L."/>
            <person name="Vesth T.C."/>
            <person name="Theobald S."/>
            <person name="Frisvad J.C."/>
            <person name="Larsen T.O."/>
            <person name="Kjaerboelling I."/>
            <person name="Rothschild-Mancinelli K."/>
            <person name="Lyhne E.K."/>
            <person name="Kogle M.E."/>
            <person name="Barry K."/>
            <person name="Clum A."/>
            <person name="Na H."/>
            <person name="Ledsgaard L."/>
            <person name="Lin J."/>
            <person name="Lipzen A."/>
            <person name="Kuo A."/>
            <person name="Riley R."/>
            <person name="Mondo S."/>
            <person name="Labutti K."/>
            <person name="Haridas S."/>
            <person name="Pangalinan J."/>
            <person name="Salamov A.A."/>
            <person name="Simmons B.A."/>
            <person name="Magnuson J.K."/>
            <person name="Chen J."/>
            <person name="Drula E."/>
            <person name="Henrissat B."/>
            <person name="Wiebenga A."/>
            <person name="Lubbers R.J."/>
            <person name="Gomes A.C."/>
            <person name="Macurrencykelacurrency M.R."/>
            <person name="Stajich J."/>
            <person name="Grigoriev I.V."/>
            <person name="Mortensen U.H."/>
            <person name="De Vries R.P."/>
            <person name="Baker S.E."/>
            <person name="Andersen M.R."/>
        </authorList>
    </citation>
    <scope>NUCLEOTIDE SEQUENCE [LARGE SCALE GENOMIC DNA]</scope>
    <source>
        <strain evidence="2 3">CBS 449.75</strain>
    </source>
</reference>
<gene>
    <name evidence="2" type="ORF">BJX67DRAFT_364459</name>
</gene>
<evidence type="ECO:0000256" key="1">
    <source>
        <dbReference type="SAM" id="SignalP"/>
    </source>
</evidence>
<evidence type="ECO:0000313" key="3">
    <source>
        <dbReference type="Proteomes" id="UP001610432"/>
    </source>
</evidence>
<accession>A0ABR4LF98</accession>
<comment type="caution">
    <text evidence="2">The sequence shown here is derived from an EMBL/GenBank/DDBJ whole genome shotgun (WGS) entry which is preliminary data.</text>
</comment>